<accession>A0A9Q1GEZ7</accession>
<dbReference type="Proteomes" id="UP001152622">
    <property type="component" value="Chromosome 1"/>
</dbReference>
<dbReference type="EMBL" id="JAINUF010000001">
    <property type="protein sequence ID" value="KAJ8382007.1"/>
    <property type="molecule type" value="Genomic_DNA"/>
</dbReference>
<sequence>MRGDRGGEMSKSQWTRRKDHKTVRQEADVRQTGNIWKPLRLLRRALRPASPGPPRHNREKRSIHHHCEKSLTSRAQGPRERHRALATACRSHRGVVLMHSLIDAERKSGSLPVLWVNTGLPQQSRTKNVIPLYPMVSYINAAEEGCMVRRECAGALNTWRMRSHPAVSNDGPSWHRHIPGASAQ</sequence>
<dbReference type="AlphaFoldDB" id="A0A9Q1GEZ7"/>
<evidence type="ECO:0000256" key="1">
    <source>
        <dbReference type="SAM" id="MobiDB-lite"/>
    </source>
</evidence>
<feature type="compositionally biased region" description="Basic residues" evidence="1">
    <location>
        <begin position="55"/>
        <end position="67"/>
    </location>
</feature>
<name>A0A9Q1GEZ7_SYNKA</name>
<evidence type="ECO:0000313" key="3">
    <source>
        <dbReference type="Proteomes" id="UP001152622"/>
    </source>
</evidence>
<reference evidence="2" key="1">
    <citation type="journal article" date="2023" name="Science">
        <title>Genome structures resolve the early diversification of teleost fishes.</title>
        <authorList>
            <person name="Parey E."/>
            <person name="Louis A."/>
            <person name="Montfort J."/>
            <person name="Bouchez O."/>
            <person name="Roques C."/>
            <person name="Iampietro C."/>
            <person name="Lluch J."/>
            <person name="Castinel A."/>
            <person name="Donnadieu C."/>
            <person name="Desvignes T."/>
            <person name="Floi Bucao C."/>
            <person name="Jouanno E."/>
            <person name="Wen M."/>
            <person name="Mejri S."/>
            <person name="Dirks R."/>
            <person name="Jansen H."/>
            <person name="Henkel C."/>
            <person name="Chen W.J."/>
            <person name="Zahm M."/>
            <person name="Cabau C."/>
            <person name="Klopp C."/>
            <person name="Thompson A.W."/>
            <person name="Robinson-Rechavi M."/>
            <person name="Braasch I."/>
            <person name="Lecointre G."/>
            <person name="Bobe J."/>
            <person name="Postlethwait J.H."/>
            <person name="Berthelot C."/>
            <person name="Roest Crollius H."/>
            <person name="Guiguen Y."/>
        </authorList>
    </citation>
    <scope>NUCLEOTIDE SEQUENCE</scope>
    <source>
        <strain evidence="2">WJC10195</strain>
    </source>
</reference>
<feature type="region of interest" description="Disordered" evidence="1">
    <location>
        <begin position="46"/>
        <end position="80"/>
    </location>
</feature>
<proteinExistence type="predicted"/>
<feature type="region of interest" description="Disordered" evidence="1">
    <location>
        <begin position="1"/>
        <end position="27"/>
    </location>
</feature>
<protein>
    <submittedName>
        <fullName evidence="2">Uncharacterized protein</fullName>
    </submittedName>
</protein>
<evidence type="ECO:0000313" key="2">
    <source>
        <dbReference type="EMBL" id="KAJ8382007.1"/>
    </source>
</evidence>
<feature type="region of interest" description="Disordered" evidence="1">
    <location>
        <begin position="165"/>
        <end position="184"/>
    </location>
</feature>
<organism evidence="2 3">
    <name type="scientific">Synaphobranchus kaupii</name>
    <name type="common">Kaup's arrowtooth eel</name>
    <dbReference type="NCBI Taxonomy" id="118154"/>
    <lineage>
        <taxon>Eukaryota</taxon>
        <taxon>Metazoa</taxon>
        <taxon>Chordata</taxon>
        <taxon>Craniata</taxon>
        <taxon>Vertebrata</taxon>
        <taxon>Euteleostomi</taxon>
        <taxon>Actinopterygii</taxon>
        <taxon>Neopterygii</taxon>
        <taxon>Teleostei</taxon>
        <taxon>Anguilliformes</taxon>
        <taxon>Synaphobranchidae</taxon>
        <taxon>Synaphobranchus</taxon>
    </lineage>
</organism>
<gene>
    <name evidence="2" type="ORF">SKAU_G00027850</name>
</gene>
<comment type="caution">
    <text evidence="2">The sequence shown here is derived from an EMBL/GenBank/DDBJ whole genome shotgun (WGS) entry which is preliminary data.</text>
</comment>
<keyword evidence="3" id="KW-1185">Reference proteome</keyword>